<dbReference type="Gene3D" id="3.60.21.10">
    <property type="match status" value="1"/>
</dbReference>
<comment type="caution">
    <text evidence="2">The sequence shown here is derived from an EMBL/GenBank/DDBJ whole genome shotgun (WGS) entry which is preliminary data.</text>
</comment>
<evidence type="ECO:0000313" key="3">
    <source>
        <dbReference type="Proteomes" id="UP000092177"/>
    </source>
</evidence>
<keyword evidence="3" id="KW-1185">Reference proteome</keyword>
<dbReference type="GO" id="GO:0016788">
    <property type="term" value="F:hydrolase activity, acting on ester bonds"/>
    <property type="evidence" value="ECO:0007669"/>
    <property type="project" value="TreeGrafter"/>
</dbReference>
<dbReference type="InterPro" id="IPR004843">
    <property type="entry name" value="Calcineurin-like_PHP"/>
</dbReference>
<dbReference type="GeneID" id="28864095"/>
<feature type="domain" description="Calcineurin-like phosphoesterase" evidence="1">
    <location>
        <begin position="56"/>
        <end position="322"/>
    </location>
</feature>
<accession>A0A1B7YKZ4</accession>
<reference evidence="3" key="1">
    <citation type="journal article" date="2017" name="BMC Genomics">
        <title>Gapless genome assembly of Colletotrichum higginsianum reveals chromosome structure and association of transposable elements with secondary metabolite gene clusters.</title>
        <authorList>
            <person name="Dallery J.-F."/>
            <person name="Lapalu N."/>
            <person name="Zampounis A."/>
            <person name="Pigne S."/>
            <person name="Luyten I."/>
            <person name="Amselem J."/>
            <person name="Wittenberg A.H.J."/>
            <person name="Zhou S."/>
            <person name="de Queiroz M.V."/>
            <person name="Robin G.P."/>
            <person name="Auger A."/>
            <person name="Hainaut M."/>
            <person name="Henrissat B."/>
            <person name="Kim K.-T."/>
            <person name="Lee Y.-H."/>
            <person name="Lespinet O."/>
            <person name="Schwartz D.C."/>
            <person name="Thon M.R."/>
            <person name="O'Connell R.J."/>
        </authorList>
    </citation>
    <scope>NUCLEOTIDE SEQUENCE [LARGE SCALE GENOMIC DNA]</scope>
    <source>
        <strain evidence="3">IMI 349063</strain>
    </source>
</reference>
<evidence type="ECO:0000259" key="1">
    <source>
        <dbReference type="Pfam" id="PF00149"/>
    </source>
</evidence>
<dbReference type="EMBL" id="LTAN01000003">
    <property type="protein sequence ID" value="OBR12717.1"/>
    <property type="molecule type" value="Genomic_DNA"/>
</dbReference>
<organism evidence="2 3">
    <name type="scientific">Colletotrichum higginsianum (strain IMI 349063)</name>
    <name type="common">Crucifer anthracnose fungus</name>
    <dbReference type="NCBI Taxonomy" id="759273"/>
    <lineage>
        <taxon>Eukaryota</taxon>
        <taxon>Fungi</taxon>
        <taxon>Dikarya</taxon>
        <taxon>Ascomycota</taxon>
        <taxon>Pezizomycotina</taxon>
        <taxon>Sordariomycetes</taxon>
        <taxon>Hypocreomycetidae</taxon>
        <taxon>Glomerellales</taxon>
        <taxon>Glomerellaceae</taxon>
        <taxon>Colletotrichum</taxon>
        <taxon>Colletotrichum destructivum species complex</taxon>
    </lineage>
</organism>
<gene>
    <name evidence="2" type="ORF">CH63R_05013</name>
</gene>
<dbReference type="KEGG" id="chig:CH63R_05013"/>
<dbReference type="PANTHER" id="PTHR32440:SF11">
    <property type="entry name" value="METALLOPHOSPHOESTERASE DOMAIN-CONTAINING PROTEIN"/>
    <property type="match status" value="1"/>
</dbReference>
<name>A0A1B7YKZ4_COLHI</name>
<dbReference type="VEuPathDB" id="FungiDB:CH63R_05013"/>
<dbReference type="PANTHER" id="PTHR32440">
    <property type="entry name" value="PHOSPHATASE DCR2-RELATED-RELATED"/>
    <property type="match status" value="1"/>
</dbReference>
<dbReference type="AlphaFoldDB" id="A0A1B7YKZ4"/>
<dbReference type="RefSeq" id="XP_018161234.1">
    <property type="nucleotide sequence ID" value="XM_018299988.1"/>
</dbReference>
<dbReference type="CDD" id="cd07383">
    <property type="entry name" value="MPP_Dcr2"/>
    <property type="match status" value="1"/>
</dbReference>
<evidence type="ECO:0000313" key="2">
    <source>
        <dbReference type="EMBL" id="OBR12717.1"/>
    </source>
</evidence>
<protein>
    <submittedName>
        <fullName evidence="2">Calcineurin-like phosphoesterase</fullName>
    </submittedName>
</protein>
<dbReference type="OrthoDB" id="783096at2759"/>
<dbReference type="SUPFAM" id="SSF56300">
    <property type="entry name" value="Metallo-dependent phosphatases"/>
    <property type="match status" value="1"/>
</dbReference>
<dbReference type="InterPro" id="IPR029052">
    <property type="entry name" value="Metallo-depent_PP-like"/>
</dbReference>
<proteinExistence type="predicted"/>
<dbReference type="GO" id="GO:0005737">
    <property type="term" value="C:cytoplasm"/>
    <property type="evidence" value="ECO:0007669"/>
    <property type="project" value="TreeGrafter"/>
</dbReference>
<sequence>MASQIVARVCAVAAIVMGTSRGIPEACRRQVAMMNKGGSPLSFSNDGVFKISIFEDLHFGENAWEAWGPAADIKTVGVIKKVLDDEKPDLVVLNGDLITGENAYLENATFVLDQLVKPMVERDLPWASTYGNHDYQLNITGSDILAREKQWPNARTQKMVSNPNAGVSNYYLPVYPSDCTKDDCKPDVILWFFDSRGGFAYMQTNSDDSVKMVGQPNWVDGSVVDWFKSTSADLNKKHNAKIPGVAFVHIPPKVSRAIQDKGIDAEKNPGINDDKPLSHQAEGWCDDGSQKTSCRYGGQDVAFMKAVSESQGVIGVFSGHDHGNSWCTKWKGKVDGVAVDGTGVNLCFGQRTGYGGYGNWIRGSRQLFLTRDMLAKGELDTSIRLESGAVVGSVTLNSTYGEDKYPATPNDRT</sequence>
<dbReference type="Pfam" id="PF00149">
    <property type="entry name" value="Metallophos"/>
    <property type="match status" value="1"/>
</dbReference>
<dbReference type="Proteomes" id="UP000092177">
    <property type="component" value="Chromosome 3"/>
</dbReference>